<name>A0A172WGF2_9EURY</name>
<evidence type="ECO:0000313" key="1">
    <source>
        <dbReference type="EMBL" id="ANF22524.1"/>
    </source>
</evidence>
<protein>
    <submittedName>
        <fullName evidence="1">Uncharacterized protein</fullName>
    </submittedName>
</protein>
<dbReference type="GeneID" id="28495442"/>
<gene>
    <name evidence="1" type="ORF">A7C91_04570</name>
</gene>
<evidence type="ECO:0000313" key="2">
    <source>
        <dbReference type="Proteomes" id="UP000076969"/>
    </source>
</evidence>
<dbReference type="OrthoDB" id="85337at2157"/>
<dbReference type="SUPFAM" id="SSF57903">
    <property type="entry name" value="FYVE/PHD zinc finger"/>
    <property type="match status" value="1"/>
</dbReference>
<dbReference type="Proteomes" id="UP000076969">
    <property type="component" value="Chromosome"/>
</dbReference>
<organism evidence="1 2">
    <name type="scientific">Thermococcus piezophilus</name>
    <dbReference type="NCBI Taxonomy" id="1712654"/>
    <lineage>
        <taxon>Archaea</taxon>
        <taxon>Methanobacteriati</taxon>
        <taxon>Methanobacteriota</taxon>
        <taxon>Thermococci</taxon>
        <taxon>Thermococcales</taxon>
        <taxon>Thermococcaceae</taxon>
        <taxon>Thermococcus</taxon>
    </lineage>
</organism>
<dbReference type="RefSeq" id="WP_068665307.1">
    <property type="nucleotide sequence ID" value="NZ_CP015520.1"/>
</dbReference>
<dbReference type="STRING" id="1712654.A7C91_04570"/>
<dbReference type="EMBL" id="CP015520">
    <property type="protein sequence ID" value="ANF22524.1"/>
    <property type="molecule type" value="Genomic_DNA"/>
</dbReference>
<sequence length="193" mass="21697">MKLYEPITLAMPLAKWIGDFIRENGRLPSGEEVREAMKEFGLEESCLDRGLAVYRSRFLIALVFARNENLIIDVISSSGELSDALEVIAYHDKKIEAFVVEILPTNDLEYEGNIGIEPIILDEKSLEPESSPVLGHFEEDNGGMFLVIDGETYERWREGEDVTTCPICGGELAWRGEKAYCLDCGYGVKVVRK</sequence>
<proteinExistence type="predicted"/>
<dbReference type="KEGG" id="tpie:A7C91_04570"/>
<reference evidence="2" key="1">
    <citation type="journal article" date="2016" name="Syst. Appl. Microbiol.">
        <title>Thermococcus piezophilus sp. nov., a novel hyperthermophilic and piezophilic archaeon with a broad pressure range for growth, isolated from a deepest hydrothermal vent at the Mid-Cayman Rise.</title>
        <authorList>
            <person name="Dalmasso C."/>
            <person name="Oger P."/>
            <person name="Selva G."/>
            <person name="Courtine D."/>
            <person name="L'Haridon S."/>
            <person name="Garlaschelli A."/>
            <person name="Roussel E."/>
            <person name="Miyazaki J."/>
            <person name="Reveillaud J."/>
            <person name="Jebbar M."/>
            <person name="Takai K."/>
            <person name="Maignien L."/>
            <person name="Alain K."/>
        </authorList>
    </citation>
    <scope>NUCLEOTIDE SEQUENCE [LARGE SCALE GENOMIC DNA]</scope>
    <source>
        <strain evidence="2">CDGS</strain>
    </source>
</reference>
<dbReference type="InterPro" id="IPR011011">
    <property type="entry name" value="Znf_FYVE_PHD"/>
</dbReference>
<dbReference type="AlphaFoldDB" id="A0A172WGF2"/>
<keyword evidence="2" id="KW-1185">Reference proteome</keyword>
<accession>A0A172WGF2</accession>